<evidence type="ECO:0000256" key="2">
    <source>
        <dbReference type="ARBA" id="ARBA00022670"/>
    </source>
</evidence>
<feature type="domain" description="Peptidase S26" evidence="10">
    <location>
        <begin position="11"/>
        <end position="123"/>
    </location>
</feature>
<dbReference type="PROSITE" id="PS00760">
    <property type="entry name" value="SPASE_I_2"/>
    <property type="match status" value="1"/>
</dbReference>
<name>A0A2N1J7N9_9BASI</name>
<keyword evidence="9" id="KW-0732">Signal</keyword>
<dbReference type="InterPro" id="IPR019533">
    <property type="entry name" value="Peptidase_S26"/>
</dbReference>
<dbReference type="GO" id="GO:0042720">
    <property type="term" value="C:mitochondrial inner membrane peptidase complex"/>
    <property type="evidence" value="ECO:0007669"/>
    <property type="project" value="TreeGrafter"/>
</dbReference>
<feature type="active site" evidence="8">
    <location>
        <position position="36"/>
    </location>
</feature>
<evidence type="ECO:0000256" key="7">
    <source>
        <dbReference type="ARBA" id="ARBA00038445"/>
    </source>
</evidence>
<keyword evidence="6" id="KW-0472">Membrane</keyword>
<dbReference type="STRING" id="2020962.A0A2N1J7N9"/>
<evidence type="ECO:0000256" key="5">
    <source>
        <dbReference type="ARBA" id="ARBA00023128"/>
    </source>
</evidence>
<dbReference type="InterPro" id="IPR036286">
    <property type="entry name" value="LexA/Signal_pep-like_sf"/>
</dbReference>
<dbReference type="SUPFAM" id="SSF51306">
    <property type="entry name" value="LexA/Signal peptidase"/>
    <property type="match status" value="1"/>
</dbReference>
<comment type="similarity">
    <text evidence="7">Belongs to the peptidase S26 family. IMP1 subfamily.</text>
</comment>
<dbReference type="Proteomes" id="UP000232875">
    <property type="component" value="Unassembled WGS sequence"/>
</dbReference>
<dbReference type="InterPro" id="IPR019756">
    <property type="entry name" value="Pept_S26A_signal_pept_1_Ser-AS"/>
</dbReference>
<sequence>MAVHAGRIGIFSVQVMCLVHLVNQYMFEVRVCKGASMLPTLSPQGDLVLHMRSPFLRLLALTPLASSDLKERFSTKLLPRKMDSSAGTGLRMGDIVVALSPTDPSRTVCKRILGMPGDTVLVDPRQGHTDDDDLAFAASAIPELLQAPW</sequence>
<evidence type="ECO:0000256" key="9">
    <source>
        <dbReference type="SAM" id="SignalP"/>
    </source>
</evidence>
<dbReference type="AlphaFoldDB" id="A0A2N1J7N9"/>
<dbReference type="PROSITE" id="PS00501">
    <property type="entry name" value="SPASE_I_1"/>
    <property type="match status" value="1"/>
</dbReference>
<protein>
    <recommendedName>
        <fullName evidence="10">Peptidase S26 domain-containing protein</fullName>
    </recommendedName>
</protein>
<evidence type="ECO:0000256" key="4">
    <source>
        <dbReference type="ARBA" id="ARBA00022801"/>
    </source>
</evidence>
<feature type="chain" id="PRO_5014962136" description="Peptidase S26 domain-containing protein" evidence="9">
    <location>
        <begin position="25"/>
        <end position="149"/>
    </location>
</feature>
<keyword evidence="4" id="KW-0378">Hydrolase</keyword>
<gene>
    <name evidence="11" type="ORF">MVES_003529</name>
</gene>
<feature type="active site" evidence="8">
    <location>
        <position position="110"/>
    </location>
</feature>
<comment type="subcellular location">
    <subcellularLocation>
        <location evidence="1">Mitochondrion inner membrane</location>
    </subcellularLocation>
</comment>
<dbReference type="OrthoDB" id="308440at2759"/>
<dbReference type="GO" id="GO:0006627">
    <property type="term" value="P:protein processing involved in protein targeting to mitochondrion"/>
    <property type="evidence" value="ECO:0007669"/>
    <property type="project" value="TreeGrafter"/>
</dbReference>
<dbReference type="GO" id="GO:0004252">
    <property type="term" value="F:serine-type endopeptidase activity"/>
    <property type="evidence" value="ECO:0007669"/>
    <property type="project" value="InterPro"/>
</dbReference>
<evidence type="ECO:0000256" key="1">
    <source>
        <dbReference type="ARBA" id="ARBA00004273"/>
    </source>
</evidence>
<organism evidence="11 12">
    <name type="scientific">Malassezia vespertilionis</name>
    <dbReference type="NCBI Taxonomy" id="2020962"/>
    <lineage>
        <taxon>Eukaryota</taxon>
        <taxon>Fungi</taxon>
        <taxon>Dikarya</taxon>
        <taxon>Basidiomycota</taxon>
        <taxon>Ustilaginomycotina</taxon>
        <taxon>Malasseziomycetes</taxon>
        <taxon>Malasseziales</taxon>
        <taxon>Malasseziaceae</taxon>
        <taxon>Malassezia</taxon>
    </lineage>
</organism>
<accession>A0A2N1J7N9</accession>
<dbReference type="PRINTS" id="PR00727">
    <property type="entry name" value="LEADERPTASE"/>
</dbReference>
<evidence type="ECO:0000256" key="3">
    <source>
        <dbReference type="ARBA" id="ARBA00022792"/>
    </source>
</evidence>
<feature type="signal peptide" evidence="9">
    <location>
        <begin position="1"/>
        <end position="24"/>
    </location>
</feature>
<evidence type="ECO:0000313" key="12">
    <source>
        <dbReference type="Proteomes" id="UP000232875"/>
    </source>
</evidence>
<dbReference type="GO" id="GO:0006465">
    <property type="term" value="P:signal peptide processing"/>
    <property type="evidence" value="ECO:0007669"/>
    <property type="project" value="InterPro"/>
</dbReference>
<reference evidence="11 12" key="1">
    <citation type="submission" date="2017-10" db="EMBL/GenBank/DDBJ databases">
        <title>A novel species of cold-tolerant Malassezia isolated from bats.</title>
        <authorList>
            <person name="Lorch J.M."/>
            <person name="Palmer J.M."/>
            <person name="Vanderwolf K.J."/>
            <person name="Schmidt K.Z."/>
            <person name="Verant M.L."/>
            <person name="Weller T.J."/>
            <person name="Blehert D.S."/>
        </authorList>
    </citation>
    <scope>NUCLEOTIDE SEQUENCE [LARGE SCALE GENOMIC DNA]</scope>
    <source>
        <strain evidence="11 12">NWHC:44797-103</strain>
    </source>
</reference>
<dbReference type="Pfam" id="PF10502">
    <property type="entry name" value="Peptidase_S26"/>
    <property type="match status" value="1"/>
</dbReference>
<dbReference type="PANTHER" id="PTHR12383:SF16">
    <property type="entry name" value="MITOCHONDRIAL INNER MEMBRANE PROTEASE SUBUNIT 1"/>
    <property type="match status" value="1"/>
</dbReference>
<evidence type="ECO:0000256" key="8">
    <source>
        <dbReference type="PIRSR" id="PIRSR600223-1"/>
    </source>
</evidence>
<dbReference type="PANTHER" id="PTHR12383">
    <property type="entry name" value="PROTEASE FAMILY S26 MITOCHONDRIAL INNER MEMBRANE PROTEASE-RELATED"/>
    <property type="match status" value="1"/>
</dbReference>
<evidence type="ECO:0000313" key="11">
    <source>
        <dbReference type="EMBL" id="PKI82577.1"/>
    </source>
</evidence>
<keyword evidence="5" id="KW-0496">Mitochondrion</keyword>
<proteinExistence type="inferred from homology"/>
<evidence type="ECO:0000256" key="6">
    <source>
        <dbReference type="ARBA" id="ARBA00023136"/>
    </source>
</evidence>
<dbReference type="InterPro" id="IPR000223">
    <property type="entry name" value="Pept_S26A_signal_pept_1"/>
</dbReference>
<dbReference type="Gene3D" id="2.10.109.10">
    <property type="entry name" value="Umud Fragment, subunit A"/>
    <property type="match status" value="1"/>
</dbReference>
<keyword evidence="2" id="KW-0645">Protease</keyword>
<dbReference type="InterPro" id="IPR052064">
    <property type="entry name" value="Mito_IMP1_subunit"/>
</dbReference>
<evidence type="ECO:0000259" key="10">
    <source>
        <dbReference type="Pfam" id="PF10502"/>
    </source>
</evidence>
<dbReference type="CDD" id="cd06530">
    <property type="entry name" value="S26_SPase_I"/>
    <property type="match status" value="1"/>
</dbReference>
<keyword evidence="12" id="KW-1185">Reference proteome</keyword>
<dbReference type="EMBL" id="KZ454994">
    <property type="protein sequence ID" value="PKI82577.1"/>
    <property type="molecule type" value="Genomic_DNA"/>
</dbReference>
<dbReference type="InterPro" id="IPR019757">
    <property type="entry name" value="Pept_S26A_signal_pept_1_Lys-AS"/>
</dbReference>
<keyword evidence="3" id="KW-0999">Mitochondrion inner membrane</keyword>